<dbReference type="OrthoDB" id="6427640at2759"/>
<dbReference type="PROSITE" id="PS50026">
    <property type="entry name" value="EGF_3"/>
    <property type="match status" value="7"/>
</dbReference>
<dbReference type="SUPFAM" id="SSF57196">
    <property type="entry name" value="EGF/Laminin"/>
    <property type="match status" value="5"/>
</dbReference>
<evidence type="ECO:0000256" key="5">
    <source>
        <dbReference type="ARBA" id="ARBA00023180"/>
    </source>
</evidence>
<feature type="non-terminal residue" evidence="9">
    <location>
        <position position="1"/>
    </location>
</feature>
<evidence type="ECO:0000313" key="9">
    <source>
        <dbReference type="EMBL" id="GFQ84545.1"/>
    </source>
</evidence>
<keyword evidence="2" id="KW-0732">Signal</keyword>
<dbReference type="InterPro" id="IPR018097">
    <property type="entry name" value="EGF_Ca-bd_CS"/>
</dbReference>
<accession>A0A8X6KS24</accession>
<feature type="disulfide bond" evidence="6">
    <location>
        <begin position="960"/>
        <end position="969"/>
    </location>
</feature>
<evidence type="ECO:0000256" key="1">
    <source>
        <dbReference type="ARBA" id="ARBA00022536"/>
    </source>
</evidence>
<dbReference type="PROSITE" id="PS00022">
    <property type="entry name" value="EGF_1"/>
    <property type="match status" value="5"/>
</dbReference>
<keyword evidence="1 6" id="KW-0245">EGF-like domain</keyword>
<evidence type="ECO:0000256" key="2">
    <source>
        <dbReference type="ARBA" id="ARBA00022729"/>
    </source>
</evidence>
<keyword evidence="7" id="KW-0812">Transmembrane</keyword>
<comment type="caution">
    <text evidence="6">Lacks conserved residue(s) required for the propagation of feature annotation.</text>
</comment>
<dbReference type="InterPro" id="IPR009030">
    <property type="entry name" value="Growth_fac_rcpt_cys_sf"/>
</dbReference>
<feature type="domain" description="EGF-like" evidence="8">
    <location>
        <begin position="162"/>
        <end position="197"/>
    </location>
</feature>
<dbReference type="AlphaFoldDB" id="A0A8X6KS24"/>
<dbReference type="InterPro" id="IPR000152">
    <property type="entry name" value="EGF-type_Asp/Asn_hydroxyl_site"/>
</dbReference>
<evidence type="ECO:0000256" key="6">
    <source>
        <dbReference type="PROSITE-ProRule" id="PRU00076"/>
    </source>
</evidence>
<feature type="disulfide bond" evidence="6">
    <location>
        <begin position="267"/>
        <end position="276"/>
    </location>
</feature>
<gene>
    <name evidence="9" type="primary">X975_13864</name>
    <name evidence="9" type="ORF">TNCT_422781</name>
</gene>
<dbReference type="Pfam" id="PF12661">
    <property type="entry name" value="hEGF"/>
    <property type="match status" value="1"/>
</dbReference>
<feature type="disulfide bond" evidence="6">
    <location>
        <begin position="166"/>
        <end position="176"/>
    </location>
</feature>
<dbReference type="InterPro" id="IPR001881">
    <property type="entry name" value="EGF-like_Ca-bd_dom"/>
</dbReference>
<dbReference type="Gene3D" id="2.90.20.10">
    <property type="entry name" value="Plasmodium vivax P25 domain"/>
    <property type="match status" value="1"/>
</dbReference>
<feature type="disulfide bond" evidence="6">
    <location>
        <begin position="187"/>
        <end position="196"/>
    </location>
</feature>
<feature type="domain" description="EGF-like" evidence="8">
    <location>
        <begin position="76"/>
        <end position="115"/>
    </location>
</feature>
<feature type="disulfide bond" evidence="6">
    <location>
        <begin position="351"/>
        <end position="360"/>
    </location>
</feature>
<feature type="domain" description="EGF-like" evidence="8">
    <location>
        <begin position="939"/>
        <end position="970"/>
    </location>
</feature>
<sequence length="1044" mass="115970">NETDAILFENFTTSTVGNQMELTSETVALNQTDIDTSGDIIITSETENDTSTPTDGRSTETLITSTVPEETTTISDWSACSFNPCKNGGTCEKNSADPSVYNCNCIQGYTGTHCQVLDSCVTVENETCPMGACVYEVDGLFKSCSCFFGMSWDDDLKECRDPDPPCFPNPCHNGTCILHQRDFHCSCNRGYDGEFCAILNQCGNACENGECILNKAKNLKYCQCNSDFYWNEHSERCEAFDLPCHPNPCKYRGTCKAVSLTEFNCTCAEGFIGQNCEIEDLCVTSNSSTEICDHGDCIESKGVRECRCNEGYYFDRESHTCKKILKPCLPNPCSNEGKCIPLDSGIFNCTCSEGYSGPSCSDYDYCVLKGGNTFCRDAQCKSVHSLQTYYCSCASEQYFDYGTRTCMDIDFCPLMKCGENEECVHNICDCKKNYKRDNSTGKCEAYFCESNPCPVDDLICTEVDGIRRYKCACKSGYAFNGTHCNAGAICLFPALNYCDQKCAAAEDGHVCGCYENHFVLKDNKTCEYIGNVTCTNKTCDHGVCLNTEDEEMCICPPGYEEVDGKCIDLCSAGHLPEGYCPRNQCEPVDSGFRCKCEGKYTLSWDGVTCTARRMCHEGETGWSICSERYAECVDDWWTPEGFRCQCKQGQVESEGYCRDICDIEENQKQCSVLGAECDVSTNGEKTCKCPPFFQPFTNGTACDKSSSFSYFLILPLNSASYKKKEVVERRNRRSAEILFSCIDYDSVQRDVLKALKNIFPELLHSNVLNCKDNVNYMGCKMEMQFTSITEEDLKRLTLPEVCHTNAESSPTCLVPPSLLLRKDSLKTVVSAKRADPCDEDIKEDLCGSETFCISSDDKLSFKCRCQVGFTMRGVQYPFGDSESFIQSCKDVDECAVANPCSGNMECHNTLGSYTCSCLPGFRWIDAKNTEISDCVEICNPNPCVHGDCAKVGDHEFECRCAPGYNGILCDSQDESFKRARTNTIVVGAVLGGALLVVIILSITSISRIKKKRMLEDSDRILYGTEMTERRGNGSGNINNAYQRE</sequence>
<feature type="domain" description="EGF-like" evidence="8">
    <location>
        <begin position="240"/>
        <end position="277"/>
    </location>
</feature>
<feature type="domain" description="EGF-like" evidence="8">
    <location>
        <begin position="324"/>
        <end position="361"/>
    </location>
</feature>
<dbReference type="FunFam" id="2.10.25.10:FF:000038">
    <property type="entry name" value="Fibrillin 2"/>
    <property type="match status" value="1"/>
</dbReference>
<dbReference type="PROSITE" id="PS01186">
    <property type="entry name" value="EGF_2"/>
    <property type="match status" value="7"/>
</dbReference>
<evidence type="ECO:0000313" key="10">
    <source>
        <dbReference type="Proteomes" id="UP000887116"/>
    </source>
</evidence>
<dbReference type="PROSITE" id="PS00010">
    <property type="entry name" value="ASX_HYDROXYL"/>
    <property type="match status" value="1"/>
</dbReference>
<dbReference type="SMART" id="SM00181">
    <property type="entry name" value="EGF"/>
    <property type="match status" value="17"/>
</dbReference>
<keyword evidence="10" id="KW-1185">Reference proteome</keyword>
<evidence type="ECO:0000256" key="3">
    <source>
        <dbReference type="ARBA" id="ARBA00022737"/>
    </source>
</evidence>
<feature type="disulfide bond" evidence="6">
    <location>
        <begin position="105"/>
        <end position="114"/>
    </location>
</feature>
<dbReference type="Gene3D" id="2.10.25.10">
    <property type="entry name" value="Laminin"/>
    <property type="match status" value="8"/>
</dbReference>
<keyword evidence="4 6" id="KW-1015">Disulfide bond</keyword>
<dbReference type="Pfam" id="PF00008">
    <property type="entry name" value="EGF"/>
    <property type="match status" value="3"/>
</dbReference>
<evidence type="ECO:0000256" key="7">
    <source>
        <dbReference type="SAM" id="Phobius"/>
    </source>
</evidence>
<comment type="caution">
    <text evidence="9">The sequence shown here is derived from an EMBL/GenBank/DDBJ whole genome shotgun (WGS) entry which is preliminary data.</text>
</comment>
<keyword evidence="5" id="KW-0325">Glycoprotein</keyword>
<feature type="domain" description="EGF-like" evidence="8">
    <location>
        <begin position="890"/>
        <end position="927"/>
    </location>
</feature>
<dbReference type="InterPro" id="IPR000742">
    <property type="entry name" value="EGF"/>
</dbReference>
<dbReference type="PANTHER" id="PTHR24033">
    <property type="entry name" value="EGF-LIKE DOMAIN-CONTAINING PROTEIN"/>
    <property type="match status" value="1"/>
</dbReference>
<dbReference type="InterPro" id="IPR013032">
    <property type="entry name" value="EGF-like_CS"/>
</dbReference>
<organism evidence="9 10">
    <name type="scientific">Trichonephila clavata</name>
    <name type="common">Joro spider</name>
    <name type="synonym">Nephila clavata</name>
    <dbReference type="NCBI Taxonomy" id="2740835"/>
    <lineage>
        <taxon>Eukaryota</taxon>
        <taxon>Metazoa</taxon>
        <taxon>Ecdysozoa</taxon>
        <taxon>Arthropoda</taxon>
        <taxon>Chelicerata</taxon>
        <taxon>Arachnida</taxon>
        <taxon>Araneae</taxon>
        <taxon>Araneomorphae</taxon>
        <taxon>Entelegynae</taxon>
        <taxon>Araneoidea</taxon>
        <taxon>Nephilidae</taxon>
        <taxon>Trichonephila</taxon>
    </lineage>
</organism>
<dbReference type="CDD" id="cd00054">
    <property type="entry name" value="EGF_CA"/>
    <property type="match status" value="1"/>
</dbReference>
<dbReference type="Pfam" id="PF07645">
    <property type="entry name" value="EGF_CA"/>
    <property type="match status" value="1"/>
</dbReference>
<dbReference type="InterPro" id="IPR051830">
    <property type="entry name" value="NOTCH_homolog"/>
</dbReference>
<dbReference type="Proteomes" id="UP000887116">
    <property type="component" value="Unassembled WGS sequence"/>
</dbReference>
<keyword evidence="7" id="KW-1133">Transmembrane helix</keyword>
<dbReference type="PROSITE" id="PS01187">
    <property type="entry name" value="EGF_CA"/>
    <property type="match status" value="1"/>
</dbReference>
<feature type="domain" description="EGF-like" evidence="8">
    <location>
        <begin position="444"/>
        <end position="485"/>
    </location>
</feature>
<evidence type="ECO:0000259" key="8">
    <source>
        <dbReference type="PROSITE" id="PS50026"/>
    </source>
</evidence>
<feature type="transmembrane region" description="Helical" evidence="7">
    <location>
        <begin position="984"/>
        <end position="1005"/>
    </location>
</feature>
<keyword evidence="7" id="KW-0472">Membrane</keyword>
<dbReference type="PANTHER" id="PTHR24033:SF151">
    <property type="entry name" value="NOTCH 2"/>
    <property type="match status" value="1"/>
</dbReference>
<dbReference type="GO" id="GO:0005509">
    <property type="term" value="F:calcium ion binding"/>
    <property type="evidence" value="ECO:0007669"/>
    <property type="project" value="InterPro"/>
</dbReference>
<proteinExistence type="predicted"/>
<reference evidence="9" key="1">
    <citation type="submission" date="2020-07" db="EMBL/GenBank/DDBJ databases">
        <title>Multicomponent nature underlies the extraordinary mechanical properties of spider dragline silk.</title>
        <authorList>
            <person name="Kono N."/>
            <person name="Nakamura H."/>
            <person name="Mori M."/>
            <person name="Yoshida Y."/>
            <person name="Ohtoshi R."/>
            <person name="Malay A.D."/>
            <person name="Moran D.A.P."/>
            <person name="Tomita M."/>
            <person name="Numata K."/>
            <person name="Arakawa K."/>
        </authorList>
    </citation>
    <scope>NUCLEOTIDE SEQUENCE</scope>
</reference>
<dbReference type="FunFam" id="2.10.25.10:FF:000255">
    <property type="entry name" value="Sushi, nidogen and EGF-like domains 1"/>
    <property type="match status" value="1"/>
</dbReference>
<keyword evidence="3" id="KW-0677">Repeat</keyword>
<dbReference type="InterPro" id="IPR049883">
    <property type="entry name" value="NOTCH1_EGF-like"/>
</dbReference>
<name>A0A8X6KS24_TRICU</name>
<dbReference type="SUPFAM" id="SSF57184">
    <property type="entry name" value="Growth factor receptor domain"/>
    <property type="match status" value="1"/>
</dbReference>
<dbReference type="SMART" id="SM00179">
    <property type="entry name" value="EGF_CA"/>
    <property type="match status" value="8"/>
</dbReference>
<evidence type="ECO:0000256" key="4">
    <source>
        <dbReference type="ARBA" id="ARBA00023157"/>
    </source>
</evidence>
<protein>
    <submittedName>
        <fullName evidence="9">Neurogenic locus notch-like protein 1</fullName>
    </submittedName>
</protein>
<dbReference type="EMBL" id="BMAO01002944">
    <property type="protein sequence ID" value="GFQ84545.1"/>
    <property type="molecule type" value="Genomic_DNA"/>
</dbReference>